<keyword evidence="3" id="KW-1185">Reference proteome</keyword>
<evidence type="ECO:0000313" key="3">
    <source>
        <dbReference type="Proteomes" id="UP000016088"/>
    </source>
</evidence>
<dbReference type="EMBL" id="KE503207">
    <property type="protein sequence ID" value="EPX72214.1"/>
    <property type="molecule type" value="Genomic_DNA"/>
</dbReference>
<gene>
    <name evidence="2" type="ORF">SOCG_05524</name>
</gene>
<organism evidence="2 3">
    <name type="scientific">Schizosaccharomyces octosporus (strain yFS286)</name>
    <name type="common">Fission yeast</name>
    <name type="synonym">Octosporomyces octosporus</name>
    <dbReference type="NCBI Taxonomy" id="483514"/>
    <lineage>
        <taxon>Eukaryota</taxon>
        <taxon>Fungi</taxon>
        <taxon>Dikarya</taxon>
        <taxon>Ascomycota</taxon>
        <taxon>Taphrinomycotina</taxon>
        <taxon>Schizosaccharomycetes</taxon>
        <taxon>Schizosaccharomycetales</taxon>
        <taxon>Schizosaccharomycetaceae</taxon>
        <taxon>Schizosaccharomyces</taxon>
    </lineage>
</organism>
<keyword evidence="1" id="KW-0812">Transmembrane</keyword>
<accession>S9RDR4</accession>
<dbReference type="VEuPathDB" id="FungiDB:SOCG_05524"/>
<dbReference type="GeneID" id="25033914"/>
<keyword evidence="1" id="KW-0472">Membrane</keyword>
<dbReference type="AlphaFoldDB" id="S9RDR4"/>
<dbReference type="RefSeq" id="XP_013019530.1">
    <property type="nucleotide sequence ID" value="XM_013164076.1"/>
</dbReference>
<keyword evidence="1" id="KW-1133">Transmembrane helix</keyword>
<name>S9RDR4_SCHOY</name>
<sequence length="138" mass="15790">MFEERQLLRLILKRFFHLLLVHVLCLDSIILSCFAFALISFFFWSLSLSLPRPPGSSLAHCAHIFHKHIKAFPSFQSLSNTKDFIDSLVNTIFVSLTREIIFFPLTSGTEGTDETDWAITTVRSLSLRSSGDEFFRMG</sequence>
<protein>
    <submittedName>
        <fullName evidence="2">Uncharacterized protein</fullName>
    </submittedName>
</protein>
<evidence type="ECO:0000313" key="2">
    <source>
        <dbReference type="EMBL" id="EPX72214.1"/>
    </source>
</evidence>
<feature type="transmembrane region" description="Helical" evidence="1">
    <location>
        <begin position="15"/>
        <end position="44"/>
    </location>
</feature>
<evidence type="ECO:0000256" key="1">
    <source>
        <dbReference type="SAM" id="Phobius"/>
    </source>
</evidence>
<dbReference type="HOGENOM" id="CLU_1856459_0_0_1"/>
<proteinExistence type="predicted"/>
<reference evidence="2 3" key="1">
    <citation type="journal article" date="2011" name="Science">
        <title>Comparative functional genomics of the fission yeasts.</title>
        <authorList>
            <person name="Rhind N."/>
            <person name="Chen Z."/>
            <person name="Yassour M."/>
            <person name="Thompson D.A."/>
            <person name="Haas B.J."/>
            <person name="Habib N."/>
            <person name="Wapinski I."/>
            <person name="Roy S."/>
            <person name="Lin M.F."/>
            <person name="Heiman D.I."/>
            <person name="Young S.K."/>
            <person name="Furuya K."/>
            <person name="Guo Y."/>
            <person name="Pidoux A."/>
            <person name="Chen H.M."/>
            <person name="Robbertse B."/>
            <person name="Goldberg J.M."/>
            <person name="Aoki K."/>
            <person name="Bayne E.H."/>
            <person name="Berlin A.M."/>
            <person name="Desjardins C.A."/>
            <person name="Dobbs E."/>
            <person name="Dukaj L."/>
            <person name="Fan L."/>
            <person name="FitzGerald M.G."/>
            <person name="French C."/>
            <person name="Gujja S."/>
            <person name="Hansen K."/>
            <person name="Keifenheim D."/>
            <person name="Levin J.Z."/>
            <person name="Mosher R.A."/>
            <person name="Mueller C.A."/>
            <person name="Pfiffner J."/>
            <person name="Priest M."/>
            <person name="Russ C."/>
            <person name="Smialowska A."/>
            <person name="Swoboda P."/>
            <person name="Sykes S.M."/>
            <person name="Vaughn M."/>
            <person name="Vengrova S."/>
            <person name="Yoder R."/>
            <person name="Zeng Q."/>
            <person name="Allshire R."/>
            <person name="Baulcombe D."/>
            <person name="Birren B.W."/>
            <person name="Brown W."/>
            <person name="Ekwall K."/>
            <person name="Kellis M."/>
            <person name="Leatherwood J."/>
            <person name="Levin H."/>
            <person name="Margalit H."/>
            <person name="Martienssen R."/>
            <person name="Nieduszynski C.A."/>
            <person name="Spatafora J.W."/>
            <person name="Friedman N."/>
            <person name="Dalgaard J.Z."/>
            <person name="Baumann P."/>
            <person name="Niki H."/>
            <person name="Regev A."/>
            <person name="Nusbaum C."/>
        </authorList>
    </citation>
    <scope>NUCLEOTIDE SEQUENCE [LARGE SCALE GENOMIC DNA]</scope>
    <source>
        <strain evidence="3">yFS286</strain>
    </source>
</reference>
<dbReference type="Proteomes" id="UP000016088">
    <property type="component" value="Unassembled WGS sequence"/>
</dbReference>